<evidence type="ECO:0000313" key="7">
    <source>
        <dbReference type="EMBL" id="QQG36615.1"/>
    </source>
</evidence>
<dbReference type="GO" id="GO:0046943">
    <property type="term" value="F:carboxylic acid transmembrane transporter activity"/>
    <property type="evidence" value="ECO:0007669"/>
    <property type="project" value="TreeGrafter"/>
</dbReference>
<dbReference type="AlphaFoldDB" id="A0A7T5R348"/>
<feature type="transmembrane region" description="Helical" evidence="5">
    <location>
        <begin position="91"/>
        <end position="109"/>
    </location>
</feature>
<accession>A0A7T5R348</accession>
<gene>
    <name evidence="7" type="ORF">HYS17_02195</name>
</gene>
<keyword evidence="4 5" id="KW-0472">Membrane</keyword>
<sequence length="420" mass="45293">MTSQSQSLRDALKADRKVILTILIAALGYFVDIYDLVLFSVVRVASLNGLGIEGEAMMSTGALLLNMQLGGFLIGGLLWGVMGDRVGRKQVLFGSILLYSLANITNAFITTVDQYAICRLLAGVGLAGEIGAGITLVVELMPRHLRGYGTTFVAAVGVSGGMLAGFTGHMLDWQTAYIFGGCMGLLLLTLRVGVAESLMFKTARAQQHIKRGNLLLLFRNRKRFLRYMACILIGVPIWYVVGVIITFTPEIGRAMNIAEPLLVATALPLCYLGLTIGDLASGLISQKLQSRKKAIALFMVLSATGCASLLTSENISAWVYYAYCLLIGVFIGYWVLMLTTAAEQFGTDIRATVTTSVPNFVRATAVVSTSIFVSLKNQGVIESALYVGIGAFIIGFTALTFLKETFHADLDYIEADRQGL</sequence>
<feature type="transmembrane region" description="Helical" evidence="5">
    <location>
        <begin position="318"/>
        <end position="336"/>
    </location>
</feature>
<feature type="domain" description="Major facilitator superfamily (MFS) profile" evidence="6">
    <location>
        <begin position="21"/>
        <end position="407"/>
    </location>
</feature>
<dbReference type="InterPro" id="IPR011701">
    <property type="entry name" value="MFS"/>
</dbReference>
<organism evidence="7 8">
    <name type="scientific">Micavibrio aeruginosavorus</name>
    <dbReference type="NCBI Taxonomy" id="349221"/>
    <lineage>
        <taxon>Bacteria</taxon>
        <taxon>Pseudomonadati</taxon>
        <taxon>Bdellovibrionota</taxon>
        <taxon>Bdellovibrionia</taxon>
        <taxon>Bdellovibrionales</taxon>
        <taxon>Pseudobdellovibrionaceae</taxon>
        <taxon>Micavibrio</taxon>
    </lineage>
</organism>
<dbReference type="SUPFAM" id="SSF103473">
    <property type="entry name" value="MFS general substrate transporter"/>
    <property type="match status" value="1"/>
</dbReference>
<keyword evidence="2 5" id="KW-0812">Transmembrane</keyword>
<protein>
    <submittedName>
        <fullName evidence="7">MFS transporter</fullName>
    </submittedName>
</protein>
<evidence type="ECO:0000256" key="4">
    <source>
        <dbReference type="ARBA" id="ARBA00023136"/>
    </source>
</evidence>
<keyword evidence="3 5" id="KW-1133">Transmembrane helix</keyword>
<dbReference type="Proteomes" id="UP000595362">
    <property type="component" value="Chromosome"/>
</dbReference>
<dbReference type="EMBL" id="CP066681">
    <property type="protein sequence ID" value="QQG36615.1"/>
    <property type="molecule type" value="Genomic_DNA"/>
</dbReference>
<evidence type="ECO:0000256" key="5">
    <source>
        <dbReference type="SAM" id="Phobius"/>
    </source>
</evidence>
<comment type="subcellular location">
    <subcellularLocation>
        <location evidence="1">Membrane</location>
        <topology evidence="1">Multi-pass membrane protein</topology>
    </subcellularLocation>
</comment>
<evidence type="ECO:0000259" key="6">
    <source>
        <dbReference type="PROSITE" id="PS50850"/>
    </source>
</evidence>
<dbReference type="PANTHER" id="PTHR23508">
    <property type="entry name" value="CARBOXYLIC ACID TRANSPORTER PROTEIN HOMOLOG"/>
    <property type="match status" value="1"/>
</dbReference>
<feature type="transmembrane region" description="Helical" evidence="5">
    <location>
        <begin position="260"/>
        <end position="282"/>
    </location>
</feature>
<feature type="transmembrane region" description="Helical" evidence="5">
    <location>
        <begin position="224"/>
        <end position="248"/>
    </location>
</feature>
<dbReference type="PROSITE" id="PS50850">
    <property type="entry name" value="MFS"/>
    <property type="match status" value="1"/>
</dbReference>
<feature type="transmembrane region" description="Helical" evidence="5">
    <location>
        <begin position="152"/>
        <end position="171"/>
    </location>
</feature>
<feature type="transmembrane region" description="Helical" evidence="5">
    <location>
        <begin position="20"/>
        <end position="42"/>
    </location>
</feature>
<proteinExistence type="predicted"/>
<dbReference type="InterPro" id="IPR036259">
    <property type="entry name" value="MFS_trans_sf"/>
</dbReference>
<dbReference type="InterPro" id="IPR020846">
    <property type="entry name" value="MFS_dom"/>
</dbReference>
<feature type="transmembrane region" description="Helical" evidence="5">
    <location>
        <begin position="62"/>
        <end position="79"/>
    </location>
</feature>
<feature type="transmembrane region" description="Helical" evidence="5">
    <location>
        <begin position="384"/>
        <end position="402"/>
    </location>
</feature>
<dbReference type="Pfam" id="PF07690">
    <property type="entry name" value="MFS_1"/>
    <property type="match status" value="1"/>
</dbReference>
<reference evidence="7 8" key="1">
    <citation type="submission" date="2020-07" db="EMBL/GenBank/DDBJ databases">
        <title>Huge and variable diversity of episymbiotic CPR bacteria and DPANN archaea in groundwater ecosystems.</title>
        <authorList>
            <person name="He C.Y."/>
            <person name="Keren R."/>
            <person name="Whittaker M."/>
            <person name="Farag I.F."/>
            <person name="Doudna J."/>
            <person name="Cate J.H.D."/>
            <person name="Banfield J.F."/>
        </authorList>
    </citation>
    <scope>NUCLEOTIDE SEQUENCE [LARGE SCALE GENOMIC DNA]</scope>
    <source>
        <strain evidence="7">NC_groundwater_70_Ag_B-0.1um_54_66</strain>
    </source>
</reference>
<evidence type="ECO:0000256" key="3">
    <source>
        <dbReference type="ARBA" id="ARBA00022989"/>
    </source>
</evidence>
<evidence type="ECO:0000313" key="8">
    <source>
        <dbReference type="Proteomes" id="UP000595362"/>
    </source>
</evidence>
<feature type="transmembrane region" description="Helical" evidence="5">
    <location>
        <begin position="121"/>
        <end position="140"/>
    </location>
</feature>
<evidence type="ECO:0000256" key="1">
    <source>
        <dbReference type="ARBA" id="ARBA00004141"/>
    </source>
</evidence>
<feature type="transmembrane region" description="Helical" evidence="5">
    <location>
        <begin position="294"/>
        <end position="312"/>
    </location>
</feature>
<name>A0A7T5R348_9BACT</name>
<dbReference type="Gene3D" id="1.20.1250.20">
    <property type="entry name" value="MFS general substrate transporter like domains"/>
    <property type="match status" value="2"/>
</dbReference>
<feature type="transmembrane region" description="Helical" evidence="5">
    <location>
        <begin position="177"/>
        <end position="203"/>
    </location>
</feature>
<evidence type="ECO:0000256" key="2">
    <source>
        <dbReference type="ARBA" id="ARBA00022692"/>
    </source>
</evidence>
<dbReference type="GO" id="GO:0005886">
    <property type="term" value="C:plasma membrane"/>
    <property type="evidence" value="ECO:0007669"/>
    <property type="project" value="TreeGrafter"/>
</dbReference>
<dbReference type="PANTHER" id="PTHR23508:SF10">
    <property type="entry name" value="CARBOXYLIC ACID TRANSPORTER PROTEIN HOMOLOG"/>
    <property type="match status" value="1"/>
</dbReference>